<proteinExistence type="predicted"/>
<feature type="region of interest" description="Disordered" evidence="1">
    <location>
        <begin position="79"/>
        <end position="130"/>
    </location>
</feature>
<keyword evidence="2" id="KW-0472">Membrane</keyword>
<evidence type="ECO:0000256" key="2">
    <source>
        <dbReference type="SAM" id="Phobius"/>
    </source>
</evidence>
<dbReference type="Proteomes" id="UP000546126">
    <property type="component" value="Unassembled WGS sequence"/>
</dbReference>
<feature type="transmembrane region" description="Helical" evidence="2">
    <location>
        <begin position="5"/>
        <end position="22"/>
    </location>
</feature>
<keyword evidence="2" id="KW-0812">Transmembrane</keyword>
<organism evidence="3 4">
    <name type="scientific">Nonomuraea rhodomycinica</name>
    <dbReference type="NCBI Taxonomy" id="1712872"/>
    <lineage>
        <taxon>Bacteria</taxon>
        <taxon>Bacillati</taxon>
        <taxon>Actinomycetota</taxon>
        <taxon>Actinomycetes</taxon>
        <taxon>Streptosporangiales</taxon>
        <taxon>Streptosporangiaceae</taxon>
        <taxon>Nonomuraea</taxon>
    </lineage>
</organism>
<protein>
    <submittedName>
        <fullName evidence="3">Uncharacterized protein</fullName>
    </submittedName>
</protein>
<evidence type="ECO:0000256" key="1">
    <source>
        <dbReference type="SAM" id="MobiDB-lite"/>
    </source>
</evidence>
<feature type="compositionally biased region" description="Basic and acidic residues" evidence="1">
    <location>
        <begin position="89"/>
        <end position="109"/>
    </location>
</feature>
<keyword evidence="2" id="KW-1133">Transmembrane helix</keyword>
<dbReference type="EMBL" id="JABWGO010000001">
    <property type="protein sequence ID" value="NUW38611.1"/>
    <property type="molecule type" value="Genomic_DNA"/>
</dbReference>
<evidence type="ECO:0000313" key="3">
    <source>
        <dbReference type="EMBL" id="NUW38611.1"/>
    </source>
</evidence>
<dbReference type="AlphaFoldDB" id="A0A7Y6M9I1"/>
<evidence type="ECO:0000313" key="4">
    <source>
        <dbReference type="Proteomes" id="UP000546126"/>
    </source>
</evidence>
<reference evidence="3 4" key="1">
    <citation type="submission" date="2020-06" db="EMBL/GenBank/DDBJ databases">
        <authorList>
            <person name="Chanama M."/>
        </authorList>
    </citation>
    <scope>NUCLEOTIDE SEQUENCE [LARGE SCALE GENOMIC DNA]</scope>
    <source>
        <strain evidence="3 4">TBRC6557</strain>
    </source>
</reference>
<keyword evidence="4" id="KW-1185">Reference proteome</keyword>
<gene>
    <name evidence="3" type="ORF">HT134_00490</name>
</gene>
<feature type="compositionally biased region" description="Gly residues" evidence="1">
    <location>
        <begin position="110"/>
        <end position="119"/>
    </location>
</feature>
<name>A0A7Y6M9I1_9ACTN</name>
<accession>A0A7Y6M9I1</accession>
<comment type="caution">
    <text evidence="3">The sequence shown here is derived from an EMBL/GenBank/DDBJ whole genome shotgun (WGS) entry which is preliminary data.</text>
</comment>
<sequence length="130" mass="13439">MPWTVVFVGVLVTYVTFVVMLLPQGYSLWVVLGAATTTCVVAGQVTRAVRLALAGERVAGAGAHRSLLGRAVAAWIREAVAEEPTEPGGRTDGRESGGPERGGRTDGRQSGDGGDGGRAGKPVREPDPVD</sequence>
<dbReference type="RefSeq" id="WP_175598262.1">
    <property type="nucleotide sequence ID" value="NZ_JABWGO010000001.1"/>
</dbReference>